<dbReference type="PANTHER" id="PTHR12526">
    <property type="entry name" value="GLYCOSYLTRANSFERASE"/>
    <property type="match status" value="1"/>
</dbReference>
<keyword evidence="3" id="KW-1185">Reference proteome</keyword>
<proteinExistence type="predicted"/>
<sequence length="408" mass="45780">MGKTSIFDRKNGANLRFYLLSTLLLSPAFRVLLASVLKPLDDTRMYGKLGRTLAERADWQIHVAGRLAPTPANGPTNLHTHTLLAGSRLSFARLRAQWVYWRLLSRLQPDLVVVHAPELLPLTLLWQRLGQGRRFLYDVRENYALNVTTQHVYSGLTRRGLAAGLRWVERLAARNAAAIILAERSYAAELPFLPVLPADRVVVLENKYQPAPDELQPVRNQPLLKPGEPLRLLYSGTISHLNGVFAAIDFTQRLRQHWPQAHLTIIGFCQRPDQLRQLQQAVTAAKGAVTLIGGAALIPHSRIVAEIQRSHLGLLPYQKHDSTWRCMPTKLYEYMAQGLPALIPPNALWQQLVEQHGAGMVVGFEPTADLADFSRQLPTTSFYPNGIPAEALWQSEALKLWSLLDAIR</sequence>
<evidence type="ECO:0000259" key="1">
    <source>
        <dbReference type="Pfam" id="PF13579"/>
    </source>
</evidence>
<reference evidence="3" key="1">
    <citation type="journal article" date="2019" name="Int. J. Syst. Evol. Microbiol.">
        <title>The Global Catalogue of Microorganisms (GCM) 10K type strain sequencing project: providing services to taxonomists for standard genome sequencing and annotation.</title>
        <authorList>
            <consortium name="The Broad Institute Genomics Platform"/>
            <consortium name="The Broad Institute Genome Sequencing Center for Infectious Disease"/>
            <person name="Wu L."/>
            <person name="Ma J."/>
        </authorList>
    </citation>
    <scope>NUCLEOTIDE SEQUENCE [LARGE SCALE GENOMIC DNA]</scope>
    <source>
        <strain evidence="3">JCM 17224</strain>
    </source>
</reference>
<dbReference type="EMBL" id="BAABDJ010000015">
    <property type="protein sequence ID" value="GAA4007514.1"/>
    <property type="molecule type" value="Genomic_DNA"/>
</dbReference>
<dbReference type="Pfam" id="PF13579">
    <property type="entry name" value="Glyco_trans_4_4"/>
    <property type="match status" value="1"/>
</dbReference>
<dbReference type="Proteomes" id="UP001500567">
    <property type="component" value="Unassembled WGS sequence"/>
</dbReference>
<dbReference type="SUPFAM" id="SSF53756">
    <property type="entry name" value="UDP-Glycosyltransferase/glycogen phosphorylase"/>
    <property type="match status" value="1"/>
</dbReference>
<accession>A0ABP7S6U5</accession>
<organism evidence="2 3">
    <name type="scientific">Hymenobacter fastidiosus</name>
    <dbReference type="NCBI Taxonomy" id="486264"/>
    <lineage>
        <taxon>Bacteria</taxon>
        <taxon>Pseudomonadati</taxon>
        <taxon>Bacteroidota</taxon>
        <taxon>Cytophagia</taxon>
        <taxon>Cytophagales</taxon>
        <taxon>Hymenobacteraceae</taxon>
        <taxon>Hymenobacter</taxon>
    </lineage>
</organism>
<comment type="caution">
    <text evidence="2">The sequence shown here is derived from an EMBL/GenBank/DDBJ whole genome shotgun (WGS) entry which is preliminary data.</text>
</comment>
<dbReference type="Pfam" id="PF13692">
    <property type="entry name" value="Glyco_trans_1_4"/>
    <property type="match status" value="1"/>
</dbReference>
<name>A0ABP7S6U5_9BACT</name>
<protein>
    <recommendedName>
        <fullName evidence="1">Glycosyltransferase subfamily 4-like N-terminal domain-containing protein</fullName>
    </recommendedName>
</protein>
<gene>
    <name evidence="2" type="ORF">GCM10022408_19360</name>
</gene>
<evidence type="ECO:0000313" key="3">
    <source>
        <dbReference type="Proteomes" id="UP001500567"/>
    </source>
</evidence>
<dbReference type="Gene3D" id="3.40.50.2000">
    <property type="entry name" value="Glycogen Phosphorylase B"/>
    <property type="match status" value="1"/>
</dbReference>
<dbReference type="InterPro" id="IPR028098">
    <property type="entry name" value="Glyco_trans_4-like_N"/>
</dbReference>
<evidence type="ECO:0000313" key="2">
    <source>
        <dbReference type="EMBL" id="GAA4007514.1"/>
    </source>
</evidence>
<feature type="domain" description="Glycosyltransferase subfamily 4-like N-terminal" evidence="1">
    <location>
        <begin position="75"/>
        <end position="206"/>
    </location>
</feature>